<reference evidence="1 2" key="1">
    <citation type="journal article" date="2011" name="J. Bacteriol.">
        <title>Genome sequence of the verrucomicrobium Opitutus terrae PB90-1, an abundant inhabitant of rice paddy soil ecosystems.</title>
        <authorList>
            <person name="van Passel M.W."/>
            <person name="Kant R."/>
            <person name="Palva A."/>
            <person name="Copeland A."/>
            <person name="Lucas S."/>
            <person name="Lapidus A."/>
            <person name="Glavina del Rio T."/>
            <person name="Pitluck S."/>
            <person name="Goltsman E."/>
            <person name="Clum A."/>
            <person name="Sun H."/>
            <person name="Schmutz J."/>
            <person name="Larimer F.W."/>
            <person name="Land M.L."/>
            <person name="Hauser L."/>
            <person name="Kyrpides N."/>
            <person name="Mikhailova N."/>
            <person name="Richardson P.P."/>
            <person name="Janssen P.H."/>
            <person name="de Vos W.M."/>
            <person name="Smidt H."/>
        </authorList>
    </citation>
    <scope>NUCLEOTIDE SEQUENCE [LARGE SCALE GENOMIC DNA]</scope>
    <source>
        <strain evidence="2">DSM 11246 / JCM 15787 / PB90-1</strain>
    </source>
</reference>
<dbReference type="KEGG" id="ote:Oter_0015"/>
<dbReference type="OrthoDB" id="193276at2"/>
<protein>
    <submittedName>
        <fullName evidence="1">Uncharacterized protein</fullName>
    </submittedName>
</protein>
<accession>B1ZWI3</accession>
<sequence length="138" mass="15360">MDLASARQQIQSSLARMDALYRRPVFDEWAILSAAPKPGILAYTGPRGESFRRELPGDAEPLRAMIAGRDLAEGDFEFATESSGTRFDACLKLGPASYLVCNHTARDMGQIRQDAKWLKAQAEFFALSEKFRADPLTF</sequence>
<evidence type="ECO:0000313" key="2">
    <source>
        <dbReference type="Proteomes" id="UP000007013"/>
    </source>
</evidence>
<proteinExistence type="predicted"/>
<dbReference type="EMBL" id="CP001032">
    <property type="protein sequence ID" value="ACB73307.1"/>
    <property type="molecule type" value="Genomic_DNA"/>
</dbReference>
<dbReference type="Proteomes" id="UP000007013">
    <property type="component" value="Chromosome"/>
</dbReference>
<keyword evidence="2" id="KW-1185">Reference proteome</keyword>
<organism evidence="1 2">
    <name type="scientific">Opitutus terrae (strain DSM 11246 / JCM 15787 / PB90-1)</name>
    <dbReference type="NCBI Taxonomy" id="452637"/>
    <lineage>
        <taxon>Bacteria</taxon>
        <taxon>Pseudomonadati</taxon>
        <taxon>Verrucomicrobiota</taxon>
        <taxon>Opitutia</taxon>
        <taxon>Opitutales</taxon>
        <taxon>Opitutaceae</taxon>
        <taxon>Opitutus</taxon>
    </lineage>
</organism>
<dbReference type="eggNOG" id="ENOG5030UDC">
    <property type="taxonomic scope" value="Bacteria"/>
</dbReference>
<dbReference type="HOGENOM" id="CLU_1853182_0_0_0"/>
<gene>
    <name evidence="1" type="ordered locus">Oter_0015</name>
</gene>
<evidence type="ECO:0000313" key="1">
    <source>
        <dbReference type="EMBL" id="ACB73307.1"/>
    </source>
</evidence>
<dbReference type="RefSeq" id="WP_012372845.1">
    <property type="nucleotide sequence ID" value="NC_010571.1"/>
</dbReference>
<dbReference type="AlphaFoldDB" id="B1ZWI3"/>
<name>B1ZWI3_OPITP</name>